<evidence type="ECO:0000256" key="2">
    <source>
        <dbReference type="ARBA" id="ARBA00022448"/>
    </source>
</evidence>
<proteinExistence type="predicted"/>
<dbReference type="GO" id="GO:0016020">
    <property type="term" value="C:membrane"/>
    <property type="evidence" value="ECO:0007669"/>
    <property type="project" value="UniProtKB-SubCell"/>
</dbReference>
<dbReference type="Proteomes" id="UP000023152">
    <property type="component" value="Unassembled WGS sequence"/>
</dbReference>
<dbReference type="OrthoDB" id="78296at2759"/>
<dbReference type="Pfam" id="PF01545">
    <property type="entry name" value="Cation_efflux"/>
    <property type="match status" value="1"/>
</dbReference>
<gene>
    <name evidence="10" type="ORF">RFI_09268</name>
</gene>
<dbReference type="Gene3D" id="3.30.70.1350">
    <property type="entry name" value="Cation efflux protein, cytoplasmic domain"/>
    <property type="match status" value="1"/>
</dbReference>
<dbReference type="Gene3D" id="1.20.1510.10">
    <property type="entry name" value="Cation efflux protein transmembrane domain"/>
    <property type="match status" value="1"/>
</dbReference>
<evidence type="ECO:0000259" key="8">
    <source>
        <dbReference type="Pfam" id="PF01545"/>
    </source>
</evidence>
<feature type="transmembrane region" description="Helical" evidence="7">
    <location>
        <begin position="75"/>
        <end position="97"/>
    </location>
</feature>
<sequence length="363" mass="40749">MAHVIQPENTAIALMDNAQTAPSSRDGKKREEKKLDETNSEIQKVLTDPPLSLAPEANYKDKGEKSSSRLTSVRMASSLSLGANILLLLAKAIVFALSLSLSVLASLIDSALDLFTQMVLFWTERQVARTSPKYPVVKTRLEPISIMGVSMLMIMSSVIVIRESISALLSAHYDIVFDNYMVITLAACIGIKFLLWLYCRQFKYSPIAQALAEDHMNDVCSNAAAVIAVSVASNVKSTGWLDPVGGICISFYIIARWYQIGRKEMKKLIGRGADEANIQEIRMLCESHSEDMNVDVMRAYHIGRNLLVELEVVMDKHKTLEYVHDVTLELQKKVEQFPYVERAFVHVDYMKRDYDEHKVPTLA</sequence>
<dbReference type="SUPFAM" id="SSF161111">
    <property type="entry name" value="Cation efflux protein transmembrane domain-like"/>
    <property type="match status" value="1"/>
</dbReference>
<dbReference type="InterPro" id="IPR050291">
    <property type="entry name" value="CDF_Transporter"/>
</dbReference>
<evidence type="ECO:0000256" key="6">
    <source>
        <dbReference type="SAM" id="MobiDB-lite"/>
    </source>
</evidence>
<evidence type="ECO:0000256" key="7">
    <source>
        <dbReference type="SAM" id="Phobius"/>
    </source>
</evidence>
<dbReference type="GO" id="GO:0008324">
    <property type="term" value="F:monoatomic cation transmembrane transporter activity"/>
    <property type="evidence" value="ECO:0007669"/>
    <property type="project" value="InterPro"/>
</dbReference>
<dbReference type="FunFam" id="1.20.1510.10:FF:000005">
    <property type="entry name" value="Putative Cation diffusion facilitator 1"/>
    <property type="match status" value="1"/>
</dbReference>
<organism evidence="10 11">
    <name type="scientific">Reticulomyxa filosa</name>
    <dbReference type="NCBI Taxonomy" id="46433"/>
    <lineage>
        <taxon>Eukaryota</taxon>
        <taxon>Sar</taxon>
        <taxon>Rhizaria</taxon>
        <taxon>Retaria</taxon>
        <taxon>Foraminifera</taxon>
        <taxon>Monothalamids</taxon>
        <taxon>Reticulomyxidae</taxon>
        <taxon>Reticulomyxa</taxon>
    </lineage>
</organism>
<reference evidence="10 11" key="1">
    <citation type="journal article" date="2013" name="Curr. Biol.">
        <title>The Genome of the Foraminiferan Reticulomyxa filosa.</title>
        <authorList>
            <person name="Glockner G."/>
            <person name="Hulsmann N."/>
            <person name="Schleicher M."/>
            <person name="Noegel A.A."/>
            <person name="Eichinger L."/>
            <person name="Gallinger C."/>
            <person name="Pawlowski J."/>
            <person name="Sierra R."/>
            <person name="Euteneuer U."/>
            <person name="Pillet L."/>
            <person name="Moustafa A."/>
            <person name="Platzer M."/>
            <person name="Groth M."/>
            <person name="Szafranski K."/>
            <person name="Schliwa M."/>
        </authorList>
    </citation>
    <scope>NUCLEOTIDE SEQUENCE [LARGE SCALE GENOMIC DNA]</scope>
</reference>
<evidence type="ECO:0000256" key="1">
    <source>
        <dbReference type="ARBA" id="ARBA00004141"/>
    </source>
</evidence>
<dbReference type="InterPro" id="IPR027469">
    <property type="entry name" value="Cation_efflux_TMD_sf"/>
</dbReference>
<keyword evidence="5 7" id="KW-0472">Membrane</keyword>
<feature type="domain" description="Cation efflux protein transmembrane" evidence="8">
    <location>
        <begin position="79"/>
        <end position="268"/>
    </location>
</feature>
<protein>
    <submittedName>
        <fullName evidence="10">CDF transporter, membrane protein</fullName>
    </submittedName>
</protein>
<evidence type="ECO:0000256" key="3">
    <source>
        <dbReference type="ARBA" id="ARBA00022692"/>
    </source>
</evidence>
<dbReference type="AlphaFoldDB" id="X6NQA3"/>
<keyword evidence="11" id="KW-1185">Reference proteome</keyword>
<feature type="compositionally biased region" description="Basic and acidic residues" evidence="6">
    <location>
        <begin position="25"/>
        <end position="37"/>
    </location>
</feature>
<dbReference type="InterPro" id="IPR027470">
    <property type="entry name" value="Cation_efflux_CTD"/>
</dbReference>
<evidence type="ECO:0000256" key="4">
    <source>
        <dbReference type="ARBA" id="ARBA00022989"/>
    </source>
</evidence>
<keyword evidence="4 7" id="KW-1133">Transmembrane helix</keyword>
<dbReference type="InterPro" id="IPR036837">
    <property type="entry name" value="Cation_efflux_CTD_sf"/>
</dbReference>
<dbReference type="NCBIfam" id="TIGR01297">
    <property type="entry name" value="CDF"/>
    <property type="match status" value="1"/>
</dbReference>
<dbReference type="InterPro" id="IPR002524">
    <property type="entry name" value="Cation_efflux"/>
</dbReference>
<evidence type="ECO:0000256" key="5">
    <source>
        <dbReference type="ARBA" id="ARBA00023136"/>
    </source>
</evidence>
<dbReference type="OMA" id="TWFLTIR"/>
<evidence type="ECO:0000259" key="9">
    <source>
        <dbReference type="Pfam" id="PF16916"/>
    </source>
</evidence>
<comment type="caution">
    <text evidence="10">The sequence shown here is derived from an EMBL/GenBank/DDBJ whole genome shotgun (WGS) entry which is preliminary data.</text>
</comment>
<dbReference type="EMBL" id="ASPP01006991">
    <property type="protein sequence ID" value="ETO27864.1"/>
    <property type="molecule type" value="Genomic_DNA"/>
</dbReference>
<dbReference type="InterPro" id="IPR058533">
    <property type="entry name" value="Cation_efflux_TM"/>
</dbReference>
<accession>X6NQA3</accession>
<dbReference type="Pfam" id="PF16916">
    <property type="entry name" value="ZT_dimer"/>
    <property type="match status" value="1"/>
</dbReference>
<feature type="transmembrane region" description="Helical" evidence="7">
    <location>
        <begin position="181"/>
        <end position="199"/>
    </location>
</feature>
<feature type="transmembrane region" description="Helical" evidence="7">
    <location>
        <begin position="103"/>
        <end position="123"/>
    </location>
</feature>
<dbReference type="PANTHER" id="PTHR43840">
    <property type="entry name" value="MITOCHONDRIAL METAL TRANSPORTER 1-RELATED"/>
    <property type="match status" value="1"/>
</dbReference>
<feature type="region of interest" description="Disordered" evidence="6">
    <location>
        <begin position="1"/>
        <end position="65"/>
    </location>
</feature>
<dbReference type="SUPFAM" id="SSF160240">
    <property type="entry name" value="Cation efflux protein cytoplasmic domain-like"/>
    <property type="match status" value="1"/>
</dbReference>
<feature type="domain" description="Cation efflux protein cytoplasmic" evidence="9">
    <location>
        <begin position="274"/>
        <end position="348"/>
    </location>
</feature>
<keyword evidence="3 7" id="KW-0812">Transmembrane</keyword>
<name>X6NQA3_RETFI</name>
<comment type="subcellular location">
    <subcellularLocation>
        <location evidence="1">Membrane</location>
        <topology evidence="1">Multi-pass membrane protein</topology>
    </subcellularLocation>
</comment>
<keyword evidence="2" id="KW-0813">Transport</keyword>
<evidence type="ECO:0000313" key="11">
    <source>
        <dbReference type="Proteomes" id="UP000023152"/>
    </source>
</evidence>
<dbReference type="PANTHER" id="PTHR43840:SF52">
    <property type="entry name" value="CATION EFFLUX FAMILY PROTEIN"/>
    <property type="match status" value="1"/>
</dbReference>
<evidence type="ECO:0000313" key="10">
    <source>
        <dbReference type="EMBL" id="ETO27864.1"/>
    </source>
</evidence>
<feature type="transmembrane region" description="Helical" evidence="7">
    <location>
        <begin position="144"/>
        <end position="161"/>
    </location>
</feature>